<dbReference type="GO" id="GO:0051087">
    <property type="term" value="F:protein-folding chaperone binding"/>
    <property type="evidence" value="ECO:0007669"/>
    <property type="project" value="InterPro"/>
</dbReference>
<feature type="coiled-coil region" evidence="1">
    <location>
        <begin position="53"/>
        <end position="80"/>
    </location>
</feature>
<protein>
    <submittedName>
        <fullName evidence="2">BAG family molecular chaperone regulator 2</fullName>
    </submittedName>
</protein>
<evidence type="ECO:0000256" key="1">
    <source>
        <dbReference type="SAM" id="Coils"/>
    </source>
</evidence>
<keyword evidence="1" id="KW-0175">Coiled coil</keyword>
<dbReference type="EMBL" id="GGMR01006430">
    <property type="protein sequence ID" value="MBY19049.1"/>
    <property type="molecule type" value="Transcribed_RNA"/>
</dbReference>
<dbReference type="GO" id="GO:0050821">
    <property type="term" value="P:protein stabilization"/>
    <property type="evidence" value="ECO:0007669"/>
    <property type="project" value="TreeGrafter"/>
</dbReference>
<dbReference type="PANTHER" id="PTHR12334:SF6">
    <property type="entry name" value="BAG FAMILY MOLECULAR CHAPERONE REGULATOR 2"/>
    <property type="match status" value="1"/>
</dbReference>
<name>A0A2S2NPC9_SCHGA</name>
<dbReference type="InterPro" id="IPR037689">
    <property type="entry name" value="BAG2"/>
</dbReference>
<accession>A0A2S2NPC9</accession>
<sequence length="207" mass="23546">MDDRPNFKRNNAEVEDETATYMKKKKLKKFFTELAMDDVGFRLNPKGDLTTMLDNAEMTIETIRKEALKMAEDLENVNNSVECVRNSKLLDDLSDVDKEEIYQFANRIIDRCETVNISVLTTRSDSQQNCLEEINKMIDRIVKTLTEDPDNAKSMCQAYIASCSSSGNELGCKVFETAVLGCTLDDQKCIIKRLKGLLNYIIESKGK</sequence>
<dbReference type="AlphaFoldDB" id="A0A2S2NPC9"/>
<dbReference type="Gene3D" id="1.20.58.890">
    <property type="match status" value="1"/>
</dbReference>
<organism evidence="2">
    <name type="scientific">Schizaphis graminum</name>
    <name type="common">Green bug aphid</name>
    <dbReference type="NCBI Taxonomy" id="13262"/>
    <lineage>
        <taxon>Eukaryota</taxon>
        <taxon>Metazoa</taxon>
        <taxon>Ecdysozoa</taxon>
        <taxon>Arthropoda</taxon>
        <taxon>Hexapoda</taxon>
        <taxon>Insecta</taxon>
        <taxon>Pterygota</taxon>
        <taxon>Neoptera</taxon>
        <taxon>Paraneoptera</taxon>
        <taxon>Hemiptera</taxon>
        <taxon>Sternorrhyncha</taxon>
        <taxon>Aphidomorpha</taxon>
        <taxon>Aphidoidea</taxon>
        <taxon>Aphididae</taxon>
        <taxon>Aphidini</taxon>
        <taxon>Schizaphis</taxon>
    </lineage>
</organism>
<dbReference type="PANTHER" id="PTHR12334">
    <property type="entry name" value="BAG FAMILY MOLECULAR CHAPERONE REGULATOR 2"/>
    <property type="match status" value="1"/>
</dbReference>
<reference evidence="2" key="1">
    <citation type="submission" date="2018-04" db="EMBL/GenBank/DDBJ databases">
        <title>Transcriptome of Schizaphis graminum biotype I.</title>
        <authorList>
            <person name="Scully E.D."/>
            <person name="Geib S.M."/>
            <person name="Palmer N.A."/>
            <person name="Koch K."/>
            <person name="Bradshaw J."/>
            <person name="Heng-Moss T."/>
            <person name="Sarath G."/>
        </authorList>
    </citation>
    <scope>NUCLEOTIDE SEQUENCE</scope>
</reference>
<proteinExistence type="predicted"/>
<evidence type="ECO:0000313" key="2">
    <source>
        <dbReference type="EMBL" id="MBY19049.1"/>
    </source>
</evidence>
<gene>
    <name evidence="2" type="primary">BAG2</name>
    <name evidence="2" type="ORF">g.78622</name>
</gene>
<dbReference type="GO" id="GO:0000774">
    <property type="term" value="F:adenyl-nucleotide exchange factor activity"/>
    <property type="evidence" value="ECO:0007669"/>
    <property type="project" value="InterPro"/>
</dbReference>